<sequence>MPFPNNDFQTYLPDIGMSAHSTIPLAEQSTEESDTDLNSTPMENANSIQTFQLKNTVRTVDDILRIRKICSPEHMSQRPWKSTDEAKVNLDSWAYNLHVGGGRFSLIWGGQI</sequence>
<name>A0AAV7JKP0_9METZ</name>
<feature type="region of interest" description="Disordered" evidence="1">
    <location>
        <begin position="22"/>
        <end position="46"/>
    </location>
</feature>
<evidence type="ECO:0000313" key="2">
    <source>
        <dbReference type="EMBL" id="KAI6648984.1"/>
    </source>
</evidence>
<dbReference type="EMBL" id="JAKMXF010000323">
    <property type="protein sequence ID" value="KAI6648984.1"/>
    <property type="molecule type" value="Genomic_DNA"/>
</dbReference>
<proteinExistence type="predicted"/>
<evidence type="ECO:0000256" key="1">
    <source>
        <dbReference type="SAM" id="MobiDB-lite"/>
    </source>
</evidence>
<gene>
    <name evidence="2" type="ORF">LOD99_6867</name>
</gene>
<dbReference type="Proteomes" id="UP001165289">
    <property type="component" value="Unassembled WGS sequence"/>
</dbReference>
<reference evidence="2 3" key="1">
    <citation type="journal article" date="2023" name="BMC Biol.">
        <title>The compact genome of the sponge Oopsacas minuta (Hexactinellida) is lacking key metazoan core genes.</title>
        <authorList>
            <person name="Santini S."/>
            <person name="Schenkelaars Q."/>
            <person name="Jourda C."/>
            <person name="Duchesne M."/>
            <person name="Belahbib H."/>
            <person name="Rocher C."/>
            <person name="Selva M."/>
            <person name="Riesgo A."/>
            <person name="Vervoort M."/>
            <person name="Leys S.P."/>
            <person name="Kodjabachian L."/>
            <person name="Le Bivic A."/>
            <person name="Borchiellini C."/>
            <person name="Claverie J.M."/>
            <person name="Renard E."/>
        </authorList>
    </citation>
    <scope>NUCLEOTIDE SEQUENCE [LARGE SCALE GENOMIC DNA]</scope>
    <source>
        <strain evidence="2">SPO-2</strain>
    </source>
</reference>
<evidence type="ECO:0000313" key="3">
    <source>
        <dbReference type="Proteomes" id="UP001165289"/>
    </source>
</evidence>
<protein>
    <submittedName>
        <fullName evidence="2">Uncharacterized protein</fullName>
    </submittedName>
</protein>
<keyword evidence="3" id="KW-1185">Reference proteome</keyword>
<comment type="caution">
    <text evidence="2">The sequence shown here is derived from an EMBL/GenBank/DDBJ whole genome shotgun (WGS) entry which is preliminary data.</text>
</comment>
<dbReference type="AlphaFoldDB" id="A0AAV7JKP0"/>
<feature type="compositionally biased region" description="Polar residues" evidence="1">
    <location>
        <begin position="36"/>
        <end position="46"/>
    </location>
</feature>
<accession>A0AAV7JKP0</accession>
<organism evidence="2 3">
    <name type="scientific">Oopsacas minuta</name>
    <dbReference type="NCBI Taxonomy" id="111878"/>
    <lineage>
        <taxon>Eukaryota</taxon>
        <taxon>Metazoa</taxon>
        <taxon>Porifera</taxon>
        <taxon>Hexactinellida</taxon>
        <taxon>Hexasterophora</taxon>
        <taxon>Lyssacinosida</taxon>
        <taxon>Leucopsacidae</taxon>
        <taxon>Oopsacas</taxon>
    </lineage>
</organism>